<gene>
    <name evidence="1" type="ORF">FJZ47_23460</name>
</gene>
<protein>
    <submittedName>
        <fullName evidence="1">Uncharacterized protein</fullName>
    </submittedName>
</protein>
<proteinExistence type="predicted"/>
<name>A0A937W5U5_UNCTE</name>
<accession>A0A937W5U5</accession>
<dbReference type="AlphaFoldDB" id="A0A937W5U5"/>
<dbReference type="EMBL" id="VGLS01001028">
    <property type="protein sequence ID" value="MBM3226733.1"/>
    <property type="molecule type" value="Genomic_DNA"/>
</dbReference>
<evidence type="ECO:0000313" key="2">
    <source>
        <dbReference type="Proteomes" id="UP000712673"/>
    </source>
</evidence>
<sequence>MPPALPETTDAAPDQPRLPHLSVTQCVHYTLTCDPDVALLGLSTPSEQDAAFAAALAFTTPLDAAQMAAIRQEAMAAVAAKGPCWWNPTHC</sequence>
<evidence type="ECO:0000313" key="1">
    <source>
        <dbReference type="EMBL" id="MBM3226733.1"/>
    </source>
</evidence>
<reference evidence="1" key="1">
    <citation type="submission" date="2019-03" db="EMBL/GenBank/DDBJ databases">
        <title>Lake Tanganyika Metagenome-Assembled Genomes (MAGs).</title>
        <authorList>
            <person name="Tran P."/>
        </authorList>
    </citation>
    <scope>NUCLEOTIDE SEQUENCE</scope>
    <source>
        <strain evidence="1">K_DeepCast_65m_m2_066</strain>
    </source>
</reference>
<dbReference type="Proteomes" id="UP000712673">
    <property type="component" value="Unassembled WGS sequence"/>
</dbReference>
<comment type="caution">
    <text evidence="1">The sequence shown here is derived from an EMBL/GenBank/DDBJ whole genome shotgun (WGS) entry which is preliminary data.</text>
</comment>
<organism evidence="1 2">
    <name type="scientific">Tectimicrobiota bacterium</name>
    <dbReference type="NCBI Taxonomy" id="2528274"/>
    <lineage>
        <taxon>Bacteria</taxon>
        <taxon>Pseudomonadati</taxon>
        <taxon>Nitrospinota/Tectimicrobiota group</taxon>
        <taxon>Candidatus Tectimicrobiota</taxon>
    </lineage>
</organism>